<evidence type="ECO:0000256" key="1">
    <source>
        <dbReference type="SAM" id="MobiDB-lite"/>
    </source>
</evidence>
<accession>A0A1J6LBM4</accession>
<dbReference type="Gramene" id="OIT28401">
    <property type="protein sequence ID" value="OIT28401"/>
    <property type="gene ID" value="A4A49_24180"/>
</dbReference>
<feature type="region of interest" description="Disordered" evidence="1">
    <location>
        <begin position="140"/>
        <end position="205"/>
    </location>
</feature>
<dbReference type="AlphaFoldDB" id="A0A1J6LBM4"/>
<gene>
    <name evidence="2" type="ORF">A4A49_24180</name>
</gene>
<reference evidence="2" key="1">
    <citation type="submission" date="2016-11" db="EMBL/GenBank/DDBJ databases">
        <title>The genome of Nicotiana attenuata.</title>
        <authorList>
            <person name="Xu S."/>
            <person name="Brockmoeller T."/>
            <person name="Gaquerel E."/>
            <person name="Navarro A."/>
            <person name="Kuhl H."/>
            <person name="Gase K."/>
            <person name="Ling Z."/>
            <person name="Zhou W."/>
            <person name="Kreitzer C."/>
            <person name="Stanke M."/>
            <person name="Tang H."/>
            <person name="Lyons E."/>
            <person name="Pandey P."/>
            <person name="Pandey S.P."/>
            <person name="Timmermann B."/>
            <person name="Baldwin I.T."/>
        </authorList>
    </citation>
    <scope>NUCLEOTIDE SEQUENCE [LARGE SCALE GENOMIC DNA]</scope>
    <source>
        <strain evidence="2">UT</strain>
    </source>
</reference>
<feature type="compositionally biased region" description="Low complexity" evidence="1">
    <location>
        <begin position="24"/>
        <end position="38"/>
    </location>
</feature>
<name>A0A1J6LBM4_NICAT</name>
<evidence type="ECO:0000313" key="3">
    <source>
        <dbReference type="Proteomes" id="UP000187609"/>
    </source>
</evidence>
<sequence>MSSNGEALSQGSTNKNNDQNNVDSTSAEIESSSATVSADPPVQQQRQILFGSFLDQNAPTKEDEFNKLVQNLKRNNLLLKSYEDNMGSVSQGNKAVPRPAINQHPELNFTLGSNLSLGGHNANTTQAPLPAAGGLLANSSRKAVVEGENKAKQNSQPRRDSPWVRRPITNRLYDPSFAARGEPVDPHLRMLKQNPSFCTTPKERK</sequence>
<organism evidence="2 3">
    <name type="scientific">Nicotiana attenuata</name>
    <name type="common">Coyote tobacco</name>
    <dbReference type="NCBI Taxonomy" id="49451"/>
    <lineage>
        <taxon>Eukaryota</taxon>
        <taxon>Viridiplantae</taxon>
        <taxon>Streptophyta</taxon>
        <taxon>Embryophyta</taxon>
        <taxon>Tracheophyta</taxon>
        <taxon>Spermatophyta</taxon>
        <taxon>Magnoliopsida</taxon>
        <taxon>eudicotyledons</taxon>
        <taxon>Gunneridae</taxon>
        <taxon>Pentapetalae</taxon>
        <taxon>asterids</taxon>
        <taxon>lamiids</taxon>
        <taxon>Solanales</taxon>
        <taxon>Solanaceae</taxon>
        <taxon>Nicotianoideae</taxon>
        <taxon>Nicotianeae</taxon>
        <taxon>Nicotiana</taxon>
    </lineage>
</organism>
<feature type="region of interest" description="Disordered" evidence="1">
    <location>
        <begin position="1"/>
        <end position="56"/>
    </location>
</feature>
<dbReference type="EMBL" id="MJEQ01002080">
    <property type="protein sequence ID" value="OIT28401.1"/>
    <property type="molecule type" value="Genomic_DNA"/>
</dbReference>
<evidence type="ECO:0000313" key="2">
    <source>
        <dbReference type="EMBL" id="OIT28401.1"/>
    </source>
</evidence>
<protein>
    <submittedName>
        <fullName evidence="2">Uncharacterized protein</fullName>
    </submittedName>
</protein>
<dbReference type="Proteomes" id="UP000187609">
    <property type="component" value="Unassembled WGS sequence"/>
</dbReference>
<proteinExistence type="predicted"/>
<comment type="caution">
    <text evidence="2">The sequence shown here is derived from an EMBL/GenBank/DDBJ whole genome shotgun (WGS) entry which is preliminary data.</text>
</comment>
<feature type="compositionally biased region" description="Basic and acidic residues" evidence="1">
    <location>
        <begin position="143"/>
        <end position="163"/>
    </location>
</feature>
<keyword evidence="3" id="KW-1185">Reference proteome</keyword>
<feature type="compositionally biased region" description="Polar residues" evidence="1">
    <location>
        <begin position="1"/>
        <end position="23"/>
    </location>
</feature>